<evidence type="ECO:0000256" key="6">
    <source>
        <dbReference type="ARBA" id="ARBA00023529"/>
    </source>
</evidence>
<dbReference type="InterPro" id="IPR034204">
    <property type="entry name" value="PfSUB1-like_cat_dom"/>
</dbReference>
<dbReference type="InterPro" id="IPR036852">
    <property type="entry name" value="Peptidase_S8/S53_dom_sf"/>
</dbReference>
<dbReference type="Proteomes" id="UP000224006">
    <property type="component" value="Chromosome VI"/>
</dbReference>
<feature type="compositionally biased region" description="Polar residues" evidence="11">
    <location>
        <begin position="519"/>
        <end position="529"/>
    </location>
</feature>
<dbReference type="PROSITE" id="PS00138">
    <property type="entry name" value="SUBTILASE_SER"/>
    <property type="match status" value="1"/>
</dbReference>
<feature type="compositionally biased region" description="Basic and acidic residues" evidence="11">
    <location>
        <begin position="84"/>
        <end position="94"/>
    </location>
</feature>
<feature type="active site" description="Charge relay system" evidence="8 9">
    <location>
        <position position="1112"/>
    </location>
</feature>
<feature type="compositionally biased region" description="Acidic residues" evidence="11">
    <location>
        <begin position="465"/>
        <end position="479"/>
    </location>
</feature>
<accession>A0A2A9MGG0</accession>
<feature type="region of interest" description="Disordered" evidence="11">
    <location>
        <begin position="558"/>
        <end position="652"/>
    </location>
</feature>
<dbReference type="GO" id="GO:0004252">
    <property type="term" value="F:serine-type endopeptidase activity"/>
    <property type="evidence" value="ECO:0007669"/>
    <property type="project" value="UniProtKB-UniRule"/>
</dbReference>
<evidence type="ECO:0000256" key="7">
    <source>
        <dbReference type="ARBA" id="ARBA00023619"/>
    </source>
</evidence>
<evidence type="ECO:0000256" key="4">
    <source>
        <dbReference type="ARBA" id="ARBA00022825"/>
    </source>
</evidence>
<feature type="compositionally biased region" description="Low complexity" evidence="11">
    <location>
        <begin position="719"/>
        <end position="736"/>
    </location>
</feature>
<dbReference type="PANTHER" id="PTHR43399">
    <property type="entry name" value="SUBTILISIN-RELATED"/>
    <property type="match status" value="1"/>
</dbReference>
<feature type="compositionally biased region" description="Polar residues" evidence="11">
    <location>
        <begin position="297"/>
        <end position="306"/>
    </location>
</feature>
<evidence type="ECO:0000256" key="12">
    <source>
        <dbReference type="SAM" id="SignalP"/>
    </source>
</evidence>
<feature type="compositionally biased region" description="Basic and acidic residues" evidence="11">
    <location>
        <begin position="577"/>
        <end position="601"/>
    </location>
</feature>
<dbReference type="PANTHER" id="PTHR43399:SF4">
    <property type="entry name" value="CELL WALL-ASSOCIATED PROTEASE"/>
    <property type="match status" value="1"/>
</dbReference>
<feature type="compositionally biased region" description="Basic and acidic residues" evidence="11">
    <location>
        <begin position="443"/>
        <end position="459"/>
    </location>
</feature>
<gene>
    <name evidence="14" type="ORF">BESB_065030</name>
</gene>
<dbReference type="PRINTS" id="PR00723">
    <property type="entry name" value="SUBTILISIN"/>
</dbReference>
<dbReference type="OrthoDB" id="206201at2759"/>
<dbReference type="RefSeq" id="XP_029218481.1">
    <property type="nucleotide sequence ID" value="XM_029364898.1"/>
</dbReference>
<evidence type="ECO:0000256" key="8">
    <source>
        <dbReference type="PIRSR" id="PIRSR615500-1"/>
    </source>
</evidence>
<comment type="catalytic activity">
    <reaction evidence="6">
        <text>Hydrolysis of proteins with broad specificity for peptide bonds, and a preference for a large uncharged residue in P1. Hydrolyzes peptide amides.</text>
        <dbReference type="EC" id="3.4.21.62"/>
    </reaction>
</comment>
<dbReference type="GeneID" id="40311431"/>
<feature type="region of interest" description="Disordered" evidence="11">
    <location>
        <begin position="256"/>
        <end position="336"/>
    </location>
</feature>
<feature type="compositionally biased region" description="Basic residues" evidence="11">
    <location>
        <begin position="269"/>
        <end position="281"/>
    </location>
</feature>
<feature type="region of interest" description="Disordered" evidence="11">
    <location>
        <begin position="506"/>
        <end position="542"/>
    </location>
</feature>
<feature type="compositionally biased region" description="Basic and acidic residues" evidence="11">
    <location>
        <begin position="319"/>
        <end position="336"/>
    </location>
</feature>
<keyword evidence="4 9" id="KW-0720">Serine protease</keyword>
<keyword evidence="12" id="KW-0732">Signal</keyword>
<dbReference type="VEuPathDB" id="ToxoDB:BESB_065030"/>
<dbReference type="PROSITE" id="PS00137">
    <property type="entry name" value="SUBTILASE_HIS"/>
    <property type="match status" value="1"/>
</dbReference>
<feature type="active site" description="Charge relay system" evidence="8 9">
    <location>
        <position position="890"/>
    </location>
</feature>
<name>A0A2A9MGG0_BESBE</name>
<evidence type="ECO:0000313" key="14">
    <source>
        <dbReference type="EMBL" id="PFH34472.1"/>
    </source>
</evidence>
<evidence type="ECO:0000256" key="10">
    <source>
        <dbReference type="RuleBase" id="RU003355"/>
    </source>
</evidence>
<dbReference type="PROSITE" id="PS51892">
    <property type="entry name" value="SUBTILASE"/>
    <property type="match status" value="1"/>
</dbReference>
<dbReference type="KEGG" id="bbes:BESB_065030"/>
<keyword evidence="3 9" id="KW-0378">Hydrolase</keyword>
<dbReference type="InterPro" id="IPR051048">
    <property type="entry name" value="Peptidase_S8/S53_subtilisin"/>
</dbReference>
<feature type="region of interest" description="Disordered" evidence="11">
    <location>
        <begin position="443"/>
        <end position="492"/>
    </location>
</feature>
<dbReference type="InterPro" id="IPR022398">
    <property type="entry name" value="Peptidase_S8_His-AS"/>
</dbReference>
<dbReference type="Gene3D" id="3.40.50.200">
    <property type="entry name" value="Peptidase S8/S53 domain"/>
    <property type="match status" value="1"/>
</dbReference>
<dbReference type="SUPFAM" id="SSF52743">
    <property type="entry name" value="Subtilisin-like"/>
    <property type="match status" value="1"/>
</dbReference>
<evidence type="ECO:0000259" key="13">
    <source>
        <dbReference type="Pfam" id="PF00082"/>
    </source>
</evidence>
<dbReference type="Pfam" id="PF00082">
    <property type="entry name" value="Peptidase_S8"/>
    <property type="match status" value="1"/>
</dbReference>
<dbReference type="EMBL" id="NWUJ01000006">
    <property type="protein sequence ID" value="PFH34472.1"/>
    <property type="molecule type" value="Genomic_DNA"/>
</dbReference>
<evidence type="ECO:0000256" key="9">
    <source>
        <dbReference type="PROSITE-ProRule" id="PRU01240"/>
    </source>
</evidence>
<feature type="compositionally biased region" description="Low complexity" evidence="11">
    <location>
        <begin position="604"/>
        <end position="630"/>
    </location>
</feature>
<feature type="region of interest" description="Disordered" evidence="11">
    <location>
        <begin position="199"/>
        <end position="226"/>
    </location>
</feature>
<sequence length="1267" mass="136123">MSVSSWSHPRAVATFLLVVVWLILSKGSSASAATLEHNGHHAILLRQPYHTERAEHIRLPMSVQGELTEDKVETLEEISRQIAREVHMQQESRKRLGTGKKTGQMQSPSASAPQHSLQLGPQKKGVEVGATVQDKDASLDSGVNAGETKSLERRWKQGKDERIIGWGGEIKHDGGLGTHLGRHEGALVAEEVGAKNDGVNVNTQSEMGEISTSEGGGRQQENEMDAATAKYAAEELSPLGARLIIGLTEITFPEKKHSKVHAPLDERHGHRKRGRKDRKSSRPSSQASEEGTVLTGFASSSGSESTPIRAADSSEEEMERQSYDRHDGRNKDEDEGRLGFDAYDVLNHTEAVQEAEARLQSERLKELGIVKEMKVLENVGLVVLELNDDLSEDAIRETIKTLWQRNPSTWLIESDTEVNFRGRDEFASGDVIVVADVDDDSTSKFLEKTPNHEYRHEESGGQTEPDADIDGGNEGEESQEGGVHTSSGEAGIETKRKDIGLALEQAAEGVEAEDETRESTNTHLANSSLGFEDEGKVNKGKTALSPCTEAGAALQQPLTVSAGNSKKRLATSSVGAETRRNRADKHQSHAAAERPEKDKSPRIASAESTPPSAASASSSGHRSRQPGARVRVQRGRQGEDDAQPTFYQPAAHRAGLLKPSTGIVPLSLYEAVDSAVRESVENQFSSASHFFRSDAICTPVRSAAASEHSHNGVPPQQRSPTITATSISSPTSTESQTAKHGFSSQGAPVHPLPQGASGFIKNRASPTPRLSGAGRHHGKMPNDSLLSRQWAYHEPRVNVRAIEAWNTVYAHRLSREVHPRNESFNQSAARQRLLEGQEKESEEESTADDTQGDIRRGTDDNPEEGAADENKPNGKRKTIKKEPLIVAVIDTGVDYNHEDLRTQMWQNTKEIPNNGIDDDGNGYVDDVRGYDFEGKNNDPMDLNGHGTHVAGIIAAAANNRRGIAGVNWEVKVMPLKFISRSSAAAEAIDYSLRMGAKISTNSWGYTTPSEGLRLAVERTAQKGQLFVAAVDNAGKDNTVENDFPPNWGYDRRTGAGIKSLLRVANLSPGGIVASSSNWGPYNVDVAAPGTDIISTIPTGKFPEGYGYKTGTSMATPLVAGVAAMVWSAQPSMTAADVREIIMRTSTKMRSLEGRIASAGIVNAYAAVLDAFGEPLPASALEEDLTPPPSPAETVLSFLGGAPVGAVAPPAVELSAPSASSFPAALPPSSLVPLVGGGSSPSALPALETLVSSMTQLLTPFNRLFLSF</sequence>
<feature type="region of interest" description="Disordered" evidence="11">
    <location>
        <begin position="84"/>
        <end position="125"/>
    </location>
</feature>
<evidence type="ECO:0000256" key="1">
    <source>
        <dbReference type="ARBA" id="ARBA00011073"/>
    </source>
</evidence>
<dbReference type="STRING" id="94643.A0A2A9MGG0"/>
<keyword evidence="2 9" id="KW-0645">Protease</keyword>
<evidence type="ECO:0000256" key="2">
    <source>
        <dbReference type="ARBA" id="ARBA00022670"/>
    </source>
</evidence>
<comment type="similarity">
    <text evidence="1 9 10">Belongs to the peptidase S8 family.</text>
</comment>
<dbReference type="CDD" id="cd07473">
    <property type="entry name" value="Peptidases_S8_Subtilisin_like"/>
    <property type="match status" value="1"/>
</dbReference>
<dbReference type="InterPro" id="IPR015500">
    <property type="entry name" value="Peptidase_S8_subtilisin-rel"/>
</dbReference>
<feature type="chain" id="PRO_5012970563" description="subtilisin" evidence="12">
    <location>
        <begin position="33"/>
        <end position="1267"/>
    </location>
</feature>
<feature type="compositionally biased region" description="Polar residues" evidence="11">
    <location>
        <begin position="101"/>
        <end position="119"/>
    </location>
</feature>
<dbReference type="InterPro" id="IPR000209">
    <property type="entry name" value="Peptidase_S8/S53_dom"/>
</dbReference>
<reference evidence="14 15" key="1">
    <citation type="submission" date="2017-09" db="EMBL/GenBank/DDBJ databases">
        <title>Genome sequencing of Besnoitia besnoiti strain Bb-Ger1.</title>
        <authorList>
            <person name="Schares G."/>
            <person name="Venepally P."/>
            <person name="Lorenzi H.A."/>
        </authorList>
    </citation>
    <scope>NUCLEOTIDE SEQUENCE [LARGE SCALE GENOMIC DNA]</scope>
    <source>
        <strain evidence="14 15">Bb-Ger1</strain>
    </source>
</reference>
<feature type="domain" description="Peptidase S8/S53" evidence="13">
    <location>
        <begin position="884"/>
        <end position="1148"/>
    </location>
</feature>
<keyword evidence="5" id="KW-0865">Zymogen</keyword>
<protein>
    <recommendedName>
        <fullName evidence="7">subtilisin</fullName>
        <ecNumber evidence="7">3.4.21.62</ecNumber>
    </recommendedName>
</protein>
<evidence type="ECO:0000256" key="5">
    <source>
        <dbReference type="ARBA" id="ARBA00023145"/>
    </source>
</evidence>
<dbReference type="PROSITE" id="PS00136">
    <property type="entry name" value="SUBTILASE_ASP"/>
    <property type="match status" value="1"/>
</dbReference>
<feature type="signal peptide" evidence="12">
    <location>
        <begin position="1"/>
        <end position="32"/>
    </location>
</feature>
<evidence type="ECO:0000313" key="15">
    <source>
        <dbReference type="Proteomes" id="UP000224006"/>
    </source>
</evidence>
<dbReference type="GO" id="GO:0006508">
    <property type="term" value="P:proteolysis"/>
    <property type="evidence" value="ECO:0007669"/>
    <property type="project" value="UniProtKB-KW"/>
</dbReference>
<evidence type="ECO:0000256" key="11">
    <source>
        <dbReference type="SAM" id="MobiDB-lite"/>
    </source>
</evidence>
<feature type="compositionally biased region" description="Polar residues" evidence="11">
    <location>
        <begin position="558"/>
        <end position="575"/>
    </location>
</feature>
<comment type="caution">
    <text evidence="14">The sequence shown here is derived from an EMBL/GenBank/DDBJ whole genome shotgun (WGS) entry which is preliminary data.</text>
</comment>
<keyword evidence="15" id="KW-1185">Reference proteome</keyword>
<feature type="compositionally biased region" description="Acidic residues" evidence="11">
    <location>
        <begin position="840"/>
        <end position="851"/>
    </location>
</feature>
<feature type="compositionally biased region" description="Polar residues" evidence="11">
    <location>
        <begin position="199"/>
        <end position="213"/>
    </location>
</feature>
<dbReference type="EC" id="3.4.21.62" evidence="7"/>
<evidence type="ECO:0000256" key="3">
    <source>
        <dbReference type="ARBA" id="ARBA00022801"/>
    </source>
</evidence>
<organism evidence="14 15">
    <name type="scientific">Besnoitia besnoiti</name>
    <name type="common">Apicomplexan protozoan</name>
    <dbReference type="NCBI Taxonomy" id="94643"/>
    <lineage>
        <taxon>Eukaryota</taxon>
        <taxon>Sar</taxon>
        <taxon>Alveolata</taxon>
        <taxon>Apicomplexa</taxon>
        <taxon>Conoidasida</taxon>
        <taxon>Coccidia</taxon>
        <taxon>Eucoccidiorida</taxon>
        <taxon>Eimeriorina</taxon>
        <taxon>Sarcocystidae</taxon>
        <taxon>Besnoitia</taxon>
    </lineage>
</organism>
<dbReference type="AlphaFoldDB" id="A0A2A9MGG0"/>
<feature type="region of interest" description="Disordered" evidence="11">
    <location>
        <begin position="702"/>
        <end position="782"/>
    </location>
</feature>
<feature type="region of interest" description="Disordered" evidence="11">
    <location>
        <begin position="832"/>
        <end position="879"/>
    </location>
</feature>
<dbReference type="InterPro" id="IPR023827">
    <property type="entry name" value="Peptidase_S8_Asp-AS"/>
</dbReference>
<proteinExistence type="inferred from homology"/>
<feature type="active site" description="Charge relay system" evidence="8 9">
    <location>
        <position position="945"/>
    </location>
</feature>
<dbReference type="InterPro" id="IPR023828">
    <property type="entry name" value="Peptidase_S8_Ser-AS"/>
</dbReference>